<keyword evidence="4" id="KW-1185">Reference proteome</keyword>
<evidence type="ECO:0000313" key="4">
    <source>
        <dbReference type="Proteomes" id="UP000465306"/>
    </source>
</evidence>
<feature type="domain" description="HTH cro/C1-type" evidence="2">
    <location>
        <begin position="30"/>
        <end position="83"/>
    </location>
</feature>
<dbReference type="EMBL" id="BLKU01000005">
    <property type="protein sequence ID" value="GFG65512.1"/>
    <property type="molecule type" value="Genomic_DNA"/>
</dbReference>
<accession>A0ABQ1BP68</accession>
<dbReference type="SMART" id="SM00530">
    <property type="entry name" value="HTH_XRE"/>
    <property type="match status" value="1"/>
</dbReference>
<dbReference type="Pfam" id="PF01381">
    <property type="entry name" value="HTH_3"/>
    <property type="match status" value="1"/>
</dbReference>
<dbReference type="InterPro" id="IPR010982">
    <property type="entry name" value="Lambda_DNA-bd_dom_sf"/>
</dbReference>
<evidence type="ECO:0000256" key="1">
    <source>
        <dbReference type="ARBA" id="ARBA00007227"/>
    </source>
</evidence>
<reference evidence="3 4" key="1">
    <citation type="journal article" date="2019" name="Emerg. Microbes Infect.">
        <title>Comprehensive subspecies identification of 175 nontuberculous mycobacteria species based on 7547 genomic profiles.</title>
        <authorList>
            <person name="Matsumoto Y."/>
            <person name="Kinjo T."/>
            <person name="Motooka D."/>
            <person name="Nabeya D."/>
            <person name="Jung N."/>
            <person name="Uechi K."/>
            <person name="Horii T."/>
            <person name="Iida T."/>
            <person name="Fujita J."/>
            <person name="Nakamura S."/>
        </authorList>
    </citation>
    <scope>NUCLEOTIDE SEQUENCE [LARGE SCALE GENOMIC DNA]</scope>
    <source>
        <strain evidence="3 4">JCM 13573</strain>
    </source>
</reference>
<proteinExistence type="inferred from homology"/>
<dbReference type="Pfam" id="PF06114">
    <property type="entry name" value="Peptidase_M78"/>
    <property type="match status" value="1"/>
</dbReference>
<dbReference type="InterPro" id="IPR001387">
    <property type="entry name" value="Cro/C1-type_HTH"/>
</dbReference>
<organism evidence="3 4">
    <name type="scientific">Mycobacterium kubicae</name>
    <dbReference type="NCBI Taxonomy" id="120959"/>
    <lineage>
        <taxon>Bacteria</taxon>
        <taxon>Bacillati</taxon>
        <taxon>Actinomycetota</taxon>
        <taxon>Actinomycetes</taxon>
        <taxon>Mycobacteriales</taxon>
        <taxon>Mycobacteriaceae</taxon>
        <taxon>Mycobacterium</taxon>
        <taxon>Mycobacterium simiae complex</taxon>
    </lineage>
</organism>
<gene>
    <name evidence="3" type="ORF">MKUB_30020</name>
</gene>
<dbReference type="SUPFAM" id="SSF47413">
    <property type="entry name" value="lambda repressor-like DNA-binding domains"/>
    <property type="match status" value="1"/>
</dbReference>
<dbReference type="Gene3D" id="1.10.260.40">
    <property type="entry name" value="lambda repressor-like DNA-binding domains"/>
    <property type="match status" value="1"/>
</dbReference>
<evidence type="ECO:0000313" key="3">
    <source>
        <dbReference type="EMBL" id="GFG65512.1"/>
    </source>
</evidence>
<dbReference type="Proteomes" id="UP000465306">
    <property type="component" value="Unassembled WGS sequence"/>
</dbReference>
<protein>
    <submittedName>
        <fullName evidence="3">XRE family transcriptional regulator</fullName>
    </submittedName>
</protein>
<dbReference type="CDD" id="cd00093">
    <property type="entry name" value="HTH_XRE"/>
    <property type="match status" value="1"/>
</dbReference>
<evidence type="ECO:0000259" key="2">
    <source>
        <dbReference type="PROSITE" id="PS50943"/>
    </source>
</evidence>
<comment type="similarity">
    <text evidence="1">Belongs to the short-chain fatty acyl-CoA assimilation regulator (ScfR) family.</text>
</comment>
<comment type="caution">
    <text evidence="3">The sequence shown here is derived from an EMBL/GenBank/DDBJ whole genome shotgun (WGS) entry which is preliminary data.</text>
</comment>
<sequence>MAAESRTGPGVTYVATQFEPDWAEPPGSLIKTELDALEYSQSDVAARANVSTKHFNQLLNGHVPLSPDIAISLERVLGIPAEITLRMDATWQAERVRRASSSVLAGLSRWIDKFPREALRKYQIIDFQKAVEERADELLRFFRVADEKSFDRIWLAPQVNYRRSQKFTVDPYATALWRRLAEVKAEALVPSARAYDAVKLRRAAERIPPLTQMDLRRGFQNAIDILADAGVLLVFIPEIDGTRISGATWWLTPSHPIIALTGRYRFVDTFWFTMVHEIAHVLLHPKRVTFMHFDRKGSVSDDQDRQETAADSFAADTFLTDKQRCALVLLTTVADVEEFAAKTKLSVGVVAGQYAHCTGNWSRFGKMRESVDIAAAIAH</sequence>
<dbReference type="PANTHER" id="PTHR43236:SF1">
    <property type="entry name" value="BLL7220 PROTEIN"/>
    <property type="match status" value="1"/>
</dbReference>
<dbReference type="PANTHER" id="PTHR43236">
    <property type="entry name" value="ANTITOXIN HIGA1"/>
    <property type="match status" value="1"/>
</dbReference>
<dbReference type="InterPro" id="IPR010359">
    <property type="entry name" value="IrrE_HExxH"/>
</dbReference>
<dbReference type="PROSITE" id="PS50943">
    <property type="entry name" value="HTH_CROC1"/>
    <property type="match status" value="1"/>
</dbReference>
<dbReference type="Gene3D" id="1.10.10.2910">
    <property type="match status" value="1"/>
</dbReference>
<dbReference type="InterPro" id="IPR052345">
    <property type="entry name" value="Rad_response_metalloprotease"/>
</dbReference>
<name>A0ABQ1BP68_9MYCO</name>